<evidence type="ECO:0000313" key="3">
    <source>
        <dbReference type="Proteomes" id="UP000007089"/>
    </source>
</evidence>
<organism evidence="2 3">
    <name type="scientific">Anaeromyxobacter dehalogenans (strain ATCC BAA-258 / DSM 21875 / 2CP-1)</name>
    <dbReference type="NCBI Taxonomy" id="455488"/>
    <lineage>
        <taxon>Bacteria</taxon>
        <taxon>Pseudomonadati</taxon>
        <taxon>Myxococcota</taxon>
        <taxon>Myxococcia</taxon>
        <taxon>Myxococcales</taxon>
        <taxon>Cystobacterineae</taxon>
        <taxon>Anaeromyxobacteraceae</taxon>
        <taxon>Anaeromyxobacter</taxon>
    </lineage>
</organism>
<evidence type="ECO:0000313" key="2">
    <source>
        <dbReference type="EMBL" id="ACL64839.1"/>
    </source>
</evidence>
<dbReference type="Proteomes" id="UP000007089">
    <property type="component" value="Chromosome"/>
</dbReference>
<protein>
    <recommendedName>
        <fullName evidence="4">Glycosyltransferase RgtA/B/C/D-like domain-containing protein</fullName>
    </recommendedName>
</protein>
<reference evidence="2" key="1">
    <citation type="submission" date="2009-01" db="EMBL/GenBank/DDBJ databases">
        <title>Complete sequence of Anaeromyxobacter dehalogenans 2CP-1.</title>
        <authorList>
            <consortium name="US DOE Joint Genome Institute"/>
            <person name="Lucas S."/>
            <person name="Copeland A."/>
            <person name="Lapidus A."/>
            <person name="Glavina del Rio T."/>
            <person name="Dalin E."/>
            <person name="Tice H."/>
            <person name="Bruce D."/>
            <person name="Goodwin L."/>
            <person name="Pitluck S."/>
            <person name="Saunders E."/>
            <person name="Brettin T."/>
            <person name="Detter J.C."/>
            <person name="Han C."/>
            <person name="Larimer F."/>
            <person name="Land M."/>
            <person name="Hauser L."/>
            <person name="Kyrpides N."/>
            <person name="Ovchinnikova G."/>
            <person name="Beliaev A.S."/>
            <person name="Richardson P."/>
        </authorList>
    </citation>
    <scope>NUCLEOTIDE SEQUENCE</scope>
    <source>
        <strain evidence="2">2CP-1</strain>
    </source>
</reference>
<feature type="transmembrane region" description="Helical" evidence="1">
    <location>
        <begin position="393"/>
        <end position="409"/>
    </location>
</feature>
<feature type="transmembrane region" description="Helical" evidence="1">
    <location>
        <begin position="26"/>
        <end position="48"/>
    </location>
</feature>
<proteinExistence type="predicted"/>
<name>B8J4Y4_ANAD2</name>
<sequence>MGEAVLAVAGGAERARRAGVALGRGAALVAAAAAGLALAGAALSAVALHNGFPLVYSDTGTYLESARVLQPNPDRPIVYGLVARAVALDRWPWLVVAAQALLLAALLRAAFRAAGAPRPGAWAALAALGLAALTSAGVTAGHLLPDVLAPGALLALALLLGERAGPATRAGAWAVLALAVASHASLLPIGALVCAGALVVALRRAPGRLARAGRVAVAALAIAAGAAGLALLNRHLGAGLVLVPASPVFLAGRMAETGLLHDVLAARCPAAGWRLCRWRARVPHDIDQFVWRPDSPFYRIGGFSPAGIAECRSIVRASLSEPRWLARHAVDAARGGAEQLVRFDLRWVDSAEAAGGWSHEMLARSFPGQLAAYDAGRQRRGTLDLSGLERAERASVVLGALVAAALLLRRPRDRRGADARALAAVLLAGVVVNAAVCGALSSPNGRYQSRVAFLVPLAALLLAAARTGRSGEEGPWPPTP</sequence>
<dbReference type="EMBL" id="CP001359">
    <property type="protein sequence ID" value="ACL64839.1"/>
    <property type="molecule type" value="Genomic_DNA"/>
</dbReference>
<keyword evidence="1" id="KW-1133">Transmembrane helix</keyword>
<evidence type="ECO:0008006" key="4">
    <source>
        <dbReference type="Google" id="ProtNLM"/>
    </source>
</evidence>
<keyword evidence="3" id="KW-1185">Reference proteome</keyword>
<dbReference type="HOGENOM" id="CLU_029427_0_0_7"/>
<feature type="transmembrane region" description="Helical" evidence="1">
    <location>
        <begin position="172"/>
        <end position="200"/>
    </location>
</feature>
<dbReference type="KEGG" id="acp:A2cp1_1495"/>
<dbReference type="RefSeq" id="WP_012632779.1">
    <property type="nucleotide sequence ID" value="NC_011891.1"/>
</dbReference>
<evidence type="ECO:0000256" key="1">
    <source>
        <dbReference type="SAM" id="Phobius"/>
    </source>
</evidence>
<feature type="transmembrane region" description="Helical" evidence="1">
    <location>
        <begin position="212"/>
        <end position="232"/>
    </location>
</feature>
<keyword evidence="1" id="KW-0472">Membrane</keyword>
<dbReference type="AlphaFoldDB" id="B8J4Y4"/>
<feature type="transmembrane region" description="Helical" evidence="1">
    <location>
        <begin position="91"/>
        <end position="111"/>
    </location>
</feature>
<keyword evidence="1" id="KW-0812">Transmembrane</keyword>
<accession>B8J4Y4</accession>
<gene>
    <name evidence="2" type="ordered locus">A2cp1_1495</name>
</gene>
<feature type="transmembrane region" description="Helical" evidence="1">
    <location>
        <begin position="421"/>
        <end position="441"/>
    </location>
</feature>
<feature type="transmembrane region" description="Helical" evidence="1">
    <location>
        <begin position="123"/>
        <end position="144"/>
    </location>
</feature>